<keyword evidence="6" id="KW-0068">Autocatalytic cleavage</keyword>
<dbReference type="Pfam" id="PF00717">
    <property type="entry name" value="Peptidase_S24"/>
    <property type="match status" value="1"/>
</dbReference>
<evidence type="ECO:0000256" key="4">
    <source>
        <dbReference type="ARBA" id="ARBA00022763"/>
    </source>
</evidence>
<keyword evidence="4" id="KW-0227">DNA damage</keyword>
<evidence type="ECO:0000256" key="7">
    <source>
        <dbReference type="ARBA" id="ARBA00023015"/>
    </source>
</evidence>
<comment type="similarity">
    <text evidence="1">Belongs to the peptidase S24 family.</text>
</comment>
<gene>
    <name evidence="14" type="primary">lexA_6</name>
    <name evidence="14" type="ORF">SDC9_16331</name>
</gene>
<evidence type="ECO:0000256" key="2">
    <source>
        <dbReference type="ARBA" id="ARBA00022491"/>
    </source>
</evidence>
<dbReference type="InterPro" id="IPR015927">
    <property type="entry name" value="Peptidase_S24_S26A/B/C"/>
</dbReference>
<name>A0A644TUG1_9ZZZZ</name>
<dbReference type="GO" id="GO:0006260">
    <property type="term" value="P:DNA replication"/>
    <property type="evidence" value="ECO:0007669"/>
    <property type="project" value="UniProtKB-KW"/>
</dbReference>
<proteinExistence type="inferred from homology"/>
<keyword evidence="5 14" id="KW-0378">Hydrolase</keyword>
<evidence type="ECO:0000256" key="6">
    <source>
        <dbReference type="ARBA" id="ARBA00022813"/>
    </source>
</evidence>
<dbReference type="PANTHER" id="PTHR33516">
    <property type="entry name" value="LEXA REPRESSOR"/>
    <property type="match status" value="1"/>
</dbReference>
<evidence type="ECO:0000256" key="10">
    <source>
        <dbReference type="ARBA" id="ARBA00023204"/>
    </source>
</evidence>
<dbReference type="InterPro" id="IPR036388">
    <property type="entry name" value="WH-like_DNA-bd_sf"/>
</dbReference>
<keyword evidence="2" id="KW-0678">Repressor</keyword>
<dbReference type="InterPro" id="IPR006200">
    <property type="entry name" value="LexA"/>
</dbReference>
<dbReference type="InterPro" id="IPR006199">
    <property type="entry name" value="LexA_DNA-bd_dom"/>
</dbReference>
<organism evidence="14">
    <name type="scientific">bioreactor metagenome</name>
    <dbReference type="NCBI Taxonomy" id="1076179"/>
    <lineage>
        <taxon>unclassified sequences</taxon>
        <taxon>metagenomes</taxon>
        <taxon>ecological metagenomes</taxon>
    </lineage>
</organism>
<dbReference type="PRINTS" id="PR00726">
    <property type="entry name" value="LEXASERPTASE"/>
</dbReference>
<evidence type="ECO:0000256" key="9">
    <source>
        <dbReference type="ARBA" id="ARBA00023163"/>
    </source>
</evidence>
<dbReference type="GO" id="GO:0006281">
    <property type="term" value="P:DNA repair"/>
    <property type="evidence" value="ECO:0007669"/>
    <property type="project" value="UniProtKB-KW"/>
</dbReference>
<dbReference type="GO" id="GO:0003677">
    <property type="term" value="F:DNA binding"/>
    <property type="evidence" value="ECO:0007669"/>
    <property type="project" value="UniProtKB-KW"/>
</dbReference>
<dbReference type="CDD" id="cd06529">
    <property type="entry name" value="S24_LexA-like"/>
    <property type="match status" value="1"/>
</dbReference>
<evidence type="ECO:0000259" key="12">
    <source>
        <dbReference type="Pfam" id="PF00717"/>
    </source>
</evidence>
<dbReference type="PANTHER" id="PTHR33516:SF2">
    <property type="entry name" value="LEXA REPRESSOR-RELATED"/>
    <property type="match status" value="1"/>
</dbReference>
<dbReference type="AlphaFoldDB" id="A0A644TUG1"/>
<evidence type="ECO:0000256" key="1">
    <source>
        <dbReference type="ARBA" id="ARBA00007484"/>
    </source>
</evidence>
<dbReference type="FunFam" id="2.10.109.10:FF:000001">
    <property type="entry name" value="LexA repressor"/>
    <property type="match status" value="1"/>
</dbReference>
<sequence>MKELTTRQREILDFLTGFIEQNSYPPTVRETAKAFSISIKGAYDHIKALEKKGVIKLQENRSRAIEIVSRRESDDSVLEIPILGDIAAGYPVFAEENWSGSVRIPAEFGRGGSCFALRVKGDSMRDAGIHPGDLAVIEQRSFAENGEIVAALIEDSATLKRFFKENNRIRLQAENPDYAPIYTQDVRILGKLKAIIRSY</sequence>
<evidence type="ECO:0000259" key="13">
    <source>
        <dbReference type="Pfam" id="PF01726"/>
    </source>
</evidence>
<comment type="caution">
    <text evidence="14">The sequence shown here is derived from an EMBL/GenBank/DDBJ whole genome shotgun (WGS) entry which is preliminary data.</text>
</comment>
<protein>
    <submittedName>
        <fullName evidence="14">LexA repressor</fullName>
        <ecNumber evidence="14">3.4.21.88</ecNumber>
    </submittedName>
</protein>
<dbReference type="Pfam" id="PF01726">
    <property type="entry name" value="LexA_DNA_bind"/>
    <property type="match status" value="1"/>
</dbReference>
<dbReference type="Gene3D" id="1.10.10.10">
    <property type="entry name" value="Winged helix-like DNA-binding domain superfamily/Winged helix DNA-binding domain"/>
    <property type="match status" value="1"/>
</dbReference>
<dbReference type="GO" id="GO:0006508">
    <property type="term" value="P:proteolysis"/>
    <property type="evidence" value="ECO:0007669"/>
    <property type="project" value="InterPro"/>
</dbReference>
<accession>A0A644TUG1</accession>
<keyword evidence="8" id="KW-0238">DNA-binding</keyword>
<keyword evidence="3" id="KW-0235">DNA replication</keyword>
<keyword evidence="10" id="KW-0234">DNA repair</keyword>
<dbReference type="EMBL" id="VSSQ01000053">
    <property type="protein sequence ID" value="MPL70574.1"/>
    <property type="molecule type" value="Genomic_DNA"/>
</dbReference>
<evidence type="ECO:0000256" key="11">
    <source>
        <dbReference type="ARBA" id="ARBA00023236"/>
    </source>
</evidence>
<feature type="domain" description="Peptidase S24/S26A/S26B/S26C" evidence="12">
    <location>
        <begin position="81"/>
        <end position="192"/>
    </location>
</feature>
<dbReference type="Gene3D" id="2.10.109.10">
    <property type="entry name" value="Umud Fragment, subunit A"/>
    <property type="match status" value="1"/>
</dbReference>
<dbReference type="NCBIfam" id="TIGR00498">
    <property type="entry name" value="lexA"/>
    <property type="match status" value="1"/>
</dbReference>
<dbReference type="GO" id="GO:0009432">
    <property type="term" value="P:SOS response"/>
    <property type="evidence" value="ECO:0007669"/>
    <property type="project" value="UniProtKB-KW"/>
</dbReference>
<dbReference type="SUPFAM" id="SSF51306">
    <property type="entry name" value="LexA/Signal peptidase"/>
    <property type="match status" value="1"/>
</dbReference>
<dbReference type="HAMAP" id="MF_00015">
    <property type="entry name" value="LexA"/>
    <property type="match status" value="1"/>
</dbReference>
<dbReference type="GO" id="GO:0045892">
    <property type="term" value="P:negative regulation of DNA-templated transcription"/>
    <property type="evidence" value="ECO:0007669"/>
    <property type="project" value="InterPro"/>
</dbReference>
<keyword evidence="9" id="KW-0804">Transcription</keyword>
<keyword evidence="11" id="KW-0742">SOS response</keyword>
<evidence type="ECO:0000256" key="5">
    <source>
        <dbReference type="ARBA" id="ARBA00022801"/>
    </source>
</evidence>
<dbReference type="InterPro" id="IPR006197">
    <property type="entry name" value="Peptidase_S24_LexA"/>
</dbReference>
<evidence type="ECO:0000313" key="14">
    <source>
        <dbReference type="EMBL" id="MPL70574.1"/>
    </source>
</evidence>
<dbReference type="GO" id="GO:0004252">
    <property type="term" value="F:serine-type endopeptidase activity"/>
    <property type="evidence" value="ECO:0007669"/>
    <property type="project" value="UniProtKB-EC"/>
</dbReference>
<evidence type="ECO:0000256" key="3">
    <source>
        <dbReference type="ARBA" id="ARBA00022705"/>
    </source>
</evidence>
<dbReference type="InterPro" id="IPR050077">
    <property type="entry name" value="LexA_repressor"/>
</dbReference>
<dbReference type="InterPro" id="IPR039418">
    <property type="entry name" value="LexA-like"/>
</dbReference>
<dbReference type="InterPro" id="IPR036286">
    <property type="entry name" value="LexA/Signal_pep-like_sf"/>
</dbReference>
<feature type="domain" description="LexA repressor DNA-binding" evidence="13">
    <location>
        <begin position="1"/>
        <end position="64"/>
    </location>
</feature>
<evidence type="ECO:0000256" key="8">
    <source>
        <dbReference type="ARBA" id="ARBA00023125"/>
    </source>
</evidence>
<dbReference type="InterPro" id="IPR036390">
    <property type="entry name" value="WH_DNA-bd_sf"/>
</dbReference>
<keyword evidence="7" id="KW-0805">Transcription regulation</keyword>
<dbReference type="EC" id="3.4.21.88" evidence="14"/>
<reference evidence="14" key="1">
    <citation type="submission" date="2019-08" db="EMBL/GenBank/DDBJ databases">
        <authorList>
            <person name="Kucharzyk K."/>
            <person name="Murdoch R.W."/>
            <person name="Higgins S."/>
            <person name="Loffler F."/>
        </authorList>
    </citation>
    <scope>NUCLEOTIDE SEQUENCE</scope>
</reference>
<dbReference type="SUPFAM" id="SSF46785">
    <property type="entry name" value="Winged helix' DNA-binding domain"/>
    <property type="match status" value="1"/>
</dbReference>